<organism evidence="1 2">
    <name type="scientific">Plasmodium brasilianum</name>
    <dbReference type="NCBI Taxonomy" id="5824"/>
    <lineage>
        <taxon>Eukaryota</taxon>
        <taxon>Sar</taxon>
        <taxon>Alveolata</taxon>
        <taxon>Apicomplexa</taxon>
        <taxon>Aconoidasida</taxon>
        <taxon>Haemosporida</taxon>
        <taxon>Plasmodiidae</taxon>
        <taxon>Plasmodium</taxon>
        <taxon>Plasmodium (Plasmodium)</taxon>
    </lineage>
</organism>
<name>A0ACB9YFL7_PLABR</name>
<comment type="caution">
    <text evidence="1">The sequence shown here is derived from an EMBL/GenBank/DDBJ whole genome shotgun (WGS) entry which is preliminary data.</text>
</comment>
<evidence type="ECO:0000313" key="2">
    <source>
        <dbReference type="Proteomes" id="UP001056978"/>
    </source>
</evidence>
<accession>A0ACB9YFL7</accession>
<dbReference type="Proteomes" id="UP001056978">
    <property type="component" value="Chromosome 1"/>
</dbReference>
<reference evidence="1" key="1">
    <citation type="submission" date="2022-06" db="EMBL/GenBank/DDBJ databases">
        <title>The First Complete Genome of the Simian Malaria Parasite Plasmodium brasilianum.</title>
        <authorList>
            <person name="Bajic M."/>
            <person name="Ravishankar S."/>
        </authorList>
    </citation>
    <scope>NUCLEOTIDE SEQUENCE</scope>
    <source>
        <strain evidence="1">Bolivian I</strain>
    </source>
</reference>
<proteinExistence type="predicted"/>
<gene>
    <name evidence="1" type="ORF">MKS88_000584</name>
</gene>
<sequence>MGGDLTEKPAKKYMNLSSDDFIEPCEKNSRYLIEIKQNYISDSLRRCKYFNLRINVEEKYRKNLSWFNMYNKISLELDNLKELYKYYDNFRIFKCQENDSSDRSCENVRKIYNIHVKNYKKYQGNSESPFCEKLIIFKDAYDNKMRDLIPCSGLPHILSPMQVYYVFVASLTTATILLASFTIFFVYKVNKKYS</sequence>
<keyword evidence="2" id="KW-1185">Reference proteome</keyword>
<protein>
    <submittedName>
        <fullName evidence="1">Uncharacterized protein</fullName>
    </submittedName>
</protein>
<evidence type="ECO:0000313" key="1">
    <source>
        <dbReference type="EMBL" id="KAI4841344.1"/>
    </source>
</evidence>
<dbReference type="EMBL" id="CM043769">
    <property type="protein sequence ID" value="KAI4841344.1"/>
    <property type="molecule type" value="Genomic_DNA"/>
</dbReference>